<protein>
    <submittedName>
        <fullName evidence="1">Uncharacterized protein</fullName>
    </submittedName>
</protein>
<name>G2Y2U2_BOTF4</name>
<dbReference type="InParanoid" id="G2Y2U2"/>
<dbReference type="AlphaFoldDB" id="G2Y2U2"/>
<proteinExistence type="predicted"/>
<reference evidence="2" key="1">
    <citation type="journal article" date="2011" name="PLoS Genet.">
        <title>Genomic analysis of the necrotrophic fungal pathogens Sclerotinia sclerotiorum and Botrytis cinerea.</title>
        <authorList>
            <person name="Amselem J."/>
            <person name="Cuomo C.A."/>
            <person name="van Kan J.A."/>
            <person name="Viaud M."/>
            <person name="Benito E.P."/>
            <person name="Couloux A."/>
            <person name="Coutinho P.M."/>
            <person name="de Vries R.P."/>
            <person name="Dyer P.S."/>
            <person name="Fillinger S."/>
            <person name="Fournier E."/>
            <person name="Gout L."/>
            <person name="Hahn M."/>
            <person name="Kohn L."/>
            <person name="Lapalu N."/>
            <person name="Plummer K.M."/>
            <person name="Pradier J.M."/>
            <person name="Quevillon E."/>
            <person name="Sharon A."/>
            <person name="Simon A."/>
            <person name="ten Have A."/>
            <person name="Tudzynski B."/>
            <person name="Tudzynski P."/>
            <person name="Wincker P."/>
            <person name="Andrew M."/>
            <person name="Anthouard V."/>
            <person name="Beever R.E."/>
            <person name="Beffa R."/>
            <person name="Benoit I."/>
            <person name="Bouzid O."/>
            <person name="Brault B."/>
            <person name="Chen Z."/>
            <person name="Choquer M."/>
            <person name="Collemare J."/>
            <person name="Cotton P."/>
            <person name="Danchin E.G."/>
            <person name="Da Silva C."/>
            <person name="Gautier A."/>
            <person name="Giraud C."/>
            <person name="Giraud T."/>
            <person name="Gonzalez C."/>
            <person name="Grossetete S."/>
            <person name="Guldener U."/>
            <person name="Henrissat B."/>
            <person name="Howlett B.J."/>
            <person name="Kodira C."/>
            <person name="Kretschmer M."/>
            <person name="Lappartient A."/>
            <person name="Leroch M."/>
            <person name="Levis C."/>
            <person name="Mauceli E."/>
            <person name="Neuveglise C."/>
            <person name="Oeser B."/>
            <person name="Pearson M."/>
            <person name="Poulain J."/>
            <person name="Poussereau N."/>
            <person name="Quesneville H."/>
            <person name="Rascle C."/>
            <person name="Schumacher J."/>
            <person name="Segurens B."/>
            <person name="Sexton A."/>
            <person name="Silva E."/>
            <person name="Sirven C."/>
            <person name="Soanes D.M."/>
            <person name="Talbot N.J."/>
            <person name="Templeton M."/>
            <person name="Yandava C."/>
            <person name="Yarden O."/>
            <person name="Zeng Q."/>
            <person name="Rollins J.A."/>
            <person name="Lebrun M.H."/>
            <person name="Dickman M."/>
        </authorList>
    </citation>
    <scope>NUCLEOTIDE SEQUENCE [LARGE SCALE GENOMIC DNA]</scope>
    <source>
        <strain evidence="2">T4</strain>
    </source>
</reference>
<dbReference type="Proteomes" id="UP000008177">
    <property type="component" value="Unplaced contigs"/>
</dbReference>
<evidence type="ECO:0000313" key="2">
    <source>
        <dbReference type="Proteomes" id="UP000008177"/>
    </source>
</evidence>
<dbReference type="HOGENOM" id="CLU_2621740_0_0_1"/>
<evidence type="ECO:0000313" key="1">
    <source>
        <dbReference type="EMBL" id="CCD46982.1"/>
    </source>
</evidence>
<organism evidence="1 2">
    <name type="scientific">Botryotinia fuckeliana (strain T4)</name>
    <name type="common">Noble rot fungus</name>
    <name type="synonym">Botrytis cinerea</name>
    <dbReference type="NCBI Taxonomy" id="999810"/>
    <lineage>
        <taxon>Eukaryota</taxon>
        <taxon>Fungi</taxon>
        <taxon>Dikarya</taxon>
        <taxon>Ascomycota</taxon>
        <taxon>Pezizomycotina</taxon>
        <taxon>Leotiomycetes</taxon>
        <taxon>Helotiales</taxon>
        <taxon>Sclerotiniaceae</taxon>
        <taxon>Botrytis</taxon>
    </lineage>
</organism>
<dbReference type="EMBL" id="FQ790285">
    <property type="protein sequence ID" value="CCD46982.1"/>
    <property type="molecule type" value="Genomic_DNA"/>
</dbReference>
<sequence length="78" mass="8207">MSAVMQHTLTCDLPLQPLLEPKCGIGSGGEMLRSIRSDKLDVLSNAVAAVVASSTNANNEPSNALPTCWLAVHSFLTI</sequence>
<accession>G2Y2U2</accession>
<gene>
    <name evidence="1" type="ORF">BofuT4_P038840.1</name>
</gene>